<reference evidence="1 2" key="1">
    <citation type="submission" date="2013-10" db="EMBL/GenBank/DDBJ databases">
        <title>Draft genomes and the virulence plasmids of Sd1617 vaccine constructs: WRSd3 and WRSd5.</title>
        <authorList>
            <person name="Aksomboon Vongsawan A."/>
            <person name="Venkatesan M.M."/>
            <person name="Vaisvil B."/>
            <person name="Emel G."/>
            <person name="Kepatral V."/>
            <person name="Sethabutr O."/>
            <person name="Serichantalergs O."/>
            <person name="Mason C."/>
        </authorList>
    </citation>
    <scope>NUCLEOTIDE SEQUENCE [LARGE SCALE GENOMIC DNA]</scope>
    <source>
        <strain evidence="1 2">WRSd3</strain>
    </source>
</reference>
<dbReference type="EMBL" id="AXUT01000360">
    <property type="protein sequence ID" value="ESU77502.1"/>
    <property type="molecule type" value="Genomic_DNA"/>
</dbReference>
<dbReference type="PATRIC" id="fig|1401327.3.peg.3341"/>
<evidence type="ECO:0000313" key="1">
    <source>
        <dbReference type="EMBL" id="ESU77502.1"/>
    </source>
</evidence>
<gene>
    <name evidence="1" type="ORF">WRSd3_03615</name>
</gene>
<accession>A0A090NCE6</accession>
<sequence length="38" mass="4433">MHHDGLLPIRLKPHHFVEIGSKQTKKCISPFDITMHCH</sequence>
<comment type="caution">
    <text evidence="1">The sequence shown here is derived from an EMBL/GenBank/DDBJ whole genome shotgun (WGS) entry which is preliminary data.</text>
</comment>
<dbReference type="AlphaFoldDB" id="A0A090NCE6"/>
<protein>
    <submittedName>
        <fullName evidence="1">Uncharacterized protein</fullName>
    </submittedName>
</protein>
<evidence type="ECO:0000313" key="2">
    <source>
        <dbReference type="Proteomes" id="UP000017944"/>
    </source>
</evidence>
<organism evidence="1 2">
    <name type="scientific">Shigella dysenteriae WRSd3</name>
    <dbReference type="NCBI Taxonomy" id="1401327"/>
    <lineage>
        <taxon>Bacteria</taxon>
        <taxon>Pseudomonadati</taxon>
        <taxon>Pseudomonadota</taxon>
        <taxon>Gammaproteobacteria</taxon>
        <taxon>Enterobacterales</taxon>
        <taxon>Enterobacteriaceae</taxon>
        <taxon>Shigella</taxon>
    </lineage>
</organism>
<dbReference type="Proteomes" id="UP000017944">
    <property type="component" value="Unassembled WGS sequence"/>
</dbReference>
<proteinExistence type="predicted"/>
<name>A0A090NCE6_SHIDY</name>